<sequence length="98" mass="10956">MYESYYRGDDGGGFFTAVWSCTIITTIMKTAKFRTDASTVILPQPCPNGDLEIVALLQSLENFCHVDNGIEMDKDFCPSLNSFRFIHDGDDDACENDT</sequence>
<dbReference type="Proteomes" id="UP000026915">
    <property type="component" value="Chromosome 1"/>
</dbReference>
<proteinExistence type="predicted"/>
<name>A0A061DHK2_THECC</name>
<reference evidence="1 2" key="1">
    <citation type="journal article" date="2013" name="Genome Biol.">
        <title>The genome sequence of the most widely cultivated cacao type and its use to identify candidate genes regulating pod color.</title>
        <authorList>
            <person name="Motamayor J.C."/>
            <person name="Mockaitis K."/>
            <person name="Schmutz J."/>
            <person name="Haiminen N."/>
            <person name="Iii D.L."/>
            <person name="Cornejo O."/>
            <person name="Findley S.D."/>
            <person name="Zheng P."/>
            <person name="Utro F."/>
            <person name="Royaert S."/>
            <person name="Saski C."/>
            <person name="Jenkins J."/>
            <person name="Podicheti R."/>
            <person name="Zhao M."/>
            <person name="Scheffler B.E."/>
            <person name="Stack J.C."/>
            <person name="Feltus F.A."/>
            <person name="Mustiga G.M."/>
            <person name="Amores F."/>
            <person name="Phillips W."/>
            <person name="Marelli J.P."/>
            <person name="May G.D."/>
            <person name="Shapiro H."/>
            <person name="Ma J."/>
            <person name="Bustamante C.D."/>
            <person name="Schnell R.J."/>
            <person name="Main D."/>
            <person name="Gilbert D."/>
            <person name="Parida L."/>
            <person name="Kuhn D.N."/>
        </authorList>
    </citation>
    <scope>NUCLEOTIDE SEQUENCE [LARGE SCALE GENOMIC DNA]</scope>
    <source>
        <strain evidence="2">cv. Matina 1-6</strain>
    </source>
</reference>
<evidence type="ECO:0000313" key="2">
    <source>
        <dbReference type="Proteomes" id="UP000026915"/>
    </source>
</evidence>
<dbReference type="EMBL" id="CM001879">
    <property type="protein sequence ID" value="EOX91246.1"/>
    <property type="molecule type" value="Genomic_DNA"/>
</dbReference>
<dbReference type="AlphaFoldDB" id="A0A061DHK2"/>
<evidence type="ECO:0000313" key="1">
    <source>
        <dbReference type="EMBL" id="EOX91246.1"/>
    </source>
</evidence>
<keyword evidence="2" id="KW-1185">Reference proteome</keyword>
<dbReference type="Gramene" id="EOX91246">
    <property type="protein sequence ID" value="EOX91246"/>
    <property type="gene ID" value="TCM_000494"/>
</dbReference>
<accession>A0A061DHK2</accession>
<dbReference type="HOGENOM" id="CLU_2337756_0_0_1"/>
<protein>
    <submittedName>
        <fullName evidence="1">Uncharacterized protein</fullName>
    </submittedName>
</protein>
<gene>
    <name evidence="1" type="ORF">TCM_000494</name>
</gene>
<organism evidence="1 2">
    <name type="scientific">Theobroma cacao</name>
    <name type="common">Cacao</name>
    <name type="synonym">Cocoa</name>
    <dbReference type="NCBI Taxonomy" id="3641"/>
    <lineage>
        <taxon>Eukaryota</taxon>
        <taxon>Viridiplantae</taxon>
        <taxon>Streptophyta</taxon>
        <taxon>Embryophyta</taxon>
        <taxon>Tracheophyta</taxon>
        <taxon>Spermatophyta</taxon>
        <taxon>Magnoliopsida</taxon>
        <taxon>eudicotyledons</taxon>
        <taxon>Gunneridae</taxon>
        <taxon>Pentapetalae</taxon>
        <taxon>rosids</taxon>
        <taxon>malvids</taxon>
        <taxon>Malvales</taxon>
        <taxon>Malvaceae</taxon>
        <taxon>Byttnerioideae</taxon>
        <taxon>Theobroma</taxon>
    </lineage>
</organism>
<dbReference type="InParanoid" id="A0A061DHK2"/>